<proteinExistence type="predicted"/>
<evidence type="ECO:0000313" key="4">
    <source>
        <dbReference type="Proteomes" id="UP000248423"/>
    </source>
</evidence>
<feature type="region of interest" description="Disordered" evidence="1">
    <location>
        <begin position="1"/>
        <end position="24"/>
    </location>
</feature>
<evidence type="ECO:0000313" key="3">
    <source>
        <dbReference type="EMBL" id="PYI11354.1"/>
    </source>
</evidence>
<gene>
    <name evidence="3" type="ORF">BO78DRAFT_132574</name>
</gene>
<keyword evidence="2" id="KW-0472">Membrane</keyword>
<evidence type="ECO:0000256" key="2">
    <source>
        <dbReference type="SAM" id="Phobius"/>
    </source>
</evidence>
<evidence type="ECO:0000256" key="1">
    <source>
        <dbReference type="SAM" id="MobiDB-lite"/>
    </source>
</evidence>
<keyword evidence="4" id="KW-1185">Reference proteome</keyword>
<dbReference type="Proteomes" id="UP000248423">
    <property type="component" value="Unassembled WGS sequence"/>
</dbReference>
<name>A0A319F106_ASPSB</name>
<feature type="transmembrane region" description="Helical" evidence="2">
    <location>
        <begin position="107"/>
        <end position="126"/>
    </location>
</feature>
<protein>
    <submittedName>
        <fullName evidence="3">Uncharacterized protein</fullName>
    </submittedName>
</protein>
<accession>A0A319F106</accession>
<reference evidence="3 4" key="1">
    <citation type="submission" date="2018-02" db="EMBL/GenBank/DDBJ databases">
        <title>The genomes of Aspergillus section Nigri reveals drivers in fungal speciation.</title>
        <authorList>
            <consortium name="DOE Joint Genome Institute"/>
            <person name="Vesth T.C."/>
            <person name="Nybo J."/>
            <person name="Theobald S."/>
            <person name="Brandl J."/>
            <person name="Frisvad J.C."/>
            <person name="Nielsen K.F."/>
            <person name="Lyhne E.K."/>
            <person name="Kogle M.E."/>
            <person name="Kuo A."/>
            <person name="Riley R."/>
            <person name="Clum A."/>
            <person name="Nolan M."/>
            <person name="Lipzen A."/>
            <person name="Salamov A."/>
            <person name="Henrissat B."/>
            <person name="Wiebenga A."/>
            <person name="De vries R.P."/>
            <person name="Grigoriev I.V."/>
            <person name="Mortensen U.H."/>
            <person name="Andersen M.R."/>
            <person name="Baker S.E."/>
        </authorList>
    </citation>
    <scope>NUCLEOTIDE SEQUENCE [LARGE SCALE GENOMIC DNA]</scope>
    <source>
        <strain evidence="3 4">CBS 121057</strain>
    </source>
</reference>
<organism evidence="3 4">
    <name type="scientific">Aspergillus sclerotiicarbonarius (strain CBS 121057 / IBT 28362)</name>
    <dbReference type="NCBI Taxonomy" id="1448318"/>
    <lineage>
        <taxon>Eukaryota</taxon>
        <taxon>Fungi</taxon>
        <taxon>Dikarya</taxon>
        <taxon>Ascomycota</taxon>
        <taxon>Pezizomycotina</taxon>
        <taxon>Eurotiomycetes</taxon>
        <taxon>Eurotiomycetidae</taxon>
        <taxon>Eurotiales</taxon>
        <taxon>Aspergillaceae</taxon>
        <taxon>Aspergillus</taxon>
        <taxon>Aspergillus subgen. Circumdati</taxon>
    </lineage>
</organism>
<dbReference type="OrthoDB" id="4498808at2759"/>
<keyword evidence="2" id="KW-1133">Transmembrane helix</keyword>
<dbReference type="EMBL" id="KZ826318">
    <property type="protein sequence ID" value="PYI11354.1"/>
    <property type="molecule type" value="Genomic_DNA"/>
</dbReference>
<dbReference type="VEuPathDB" id="FungiDB:BO78DRAFT_132574"/>
<sequence length="191" mass="21885">MIPSRGPWPESFSFSHDSNGRSRRQTRSCGVFAGRCLTTLTGNHLSLHQCWQRYLGRHSYTATSDLGDFSITRLQEMILASDDVHLWYVPFWRWCFVVLLYVGFRIWSIYCISHGFVGFVVLFLHVSRIIHGAWQKYYYIGLRYHTSDIHDDISMPTVSDPGPSGALVIGTSSSPEIHLSPRRCDPISRSL</sequence>
<keyword evidence="2" id="KW-0812">Transmembrane</keyword>
<dbReference type="AlphaFoldDB" id="A0A319F106"/>